<feature type="transmembrane region" description="Helical" evidence="9">
    <location>
        <begin position="191"/>
        <end position="211"/>
    </location>
</feature>
<keyword evidence="5 9" id="KW-0472">Membrane</keyword>
<feature type="region of interest" description="Disordered" evidence="8">
    <location>
        <begin position="160"/>
        <end position="187"/>
    </location>
</feature>
<keyword evidence="9" id="KW-1133">Transmembrane helix</keyword>
<evidence type="ECO:0000256" key="6">
    <source>
        <dbReference type="ARBA" id="ARBA00023180"/>
    </source>
</evidence>
<keyword evidence="2" id="KW-1003">Cell membrane</keyword>
<dbReference type="Proteomes" id="UP000236290">
    <property type="component" value="Unassembled WGS sequence"/>
</dbReference>
<comment type="subcellular location">
    <subcellularLocation>
        <location evidence="1">Cell membrane</location>
        <topology evidence="1">Lipid-anchor</topology>
        <topology evidence="1">GPI-anchor</topology>
    </subcellularLocation>
</comment>
<evidence type="ECO:0000259" key="10">
    <source>
        <dbReference type="Pfam" id="PF20238"/>
    </source>
</evidence>
<proteinExistence type="predicted"/>
<dbReference type="GO" id="GO:0005886">
    <property type="term" value="C:plasma membrane"/>
    <property type="evidence" value="ECO:0007669"/>
    <property type="project" value="UniProtKB-SubCell"/>
</dbReference>
<accession>A0A2K0U6R6</accession>
<reference evidence="11 12" key="1">
    <citation type="submission" date="2017-02" db="EMBL/GenBank/DDBJ databases">
        <title>Genomes of Trichoderma spp. with biocontrol activity.</title>
        <authorList>
            <person name="Gardiner D."/>
            <person name="Kazan K."/>
            <person name="Vos C."/>
            <person name="Harvey P."/>
        </authorList>
    </citation>
    <scope>NUCLEOTIDE SEQUENCE [LARGE SCALE GENOMIC DNA]</scope>
    <source>
        <strain evidence="11 12">Tr1</strain>
    </source>
</reference>
<evidence type="ECO:0000256" key="2">
    <source>
        <dbReference type="ARBA" id="ARBA00022475"/>
    </source>
</evidence>
<keyword evidence="9" id="KW-0812">Transmembrane</keyword>
<feature type="domain" description="Copper acquisition factor BIM1-like" evidence="10">
    <location>
        <begin position="3"/>
        <end position="151"/>
    </location>
</feature>
<dbReference type="InterPro" id="IPR046936">
    <property type="entry name" value="BIM1-like"/>
</dbReference>
<evidence type="ECO:0000256" key="5">
    <source>
        <dbReference type="ARBA" id="ARBA00023136"/>
    </source>
</evidence>
<dbReference type="EMBL" id="MTYI01000080">
    <property type="protein sequence ID" value="PNP53475.1"/>
    <property type="molecule type" value="Genomic_DNA"/>
</dbReference>
<dbReference type="InterPro" id="IPR046530">
    <property type="entry name" value="BIM1-like_dom"/>
</dbReference>
<sequence>MPMGAATFGWPPPRAWDDTAENISPCGSLDDPGDRTNFTYYNGHVLLFTQAKAWNLRLGVSYASHPQKMADFRPVMEYISIAEIDAGITCINVPNAPMAVKAGHPATLQLTYVTDYGSPSGKNITFYSCADITYVSPSDVPYPIPCFNTTEPKDRYAFPPPGPKLGPTKHFPLAEEEDTKPEKRHHGRPRWVIAAAGMGGAFGATLFMFLVCKCTAAPRTRHRSLMDFIKRPRNMMV</sequence>
<dbReference type="OrthoDB" id="2587363at2759"/>
<organism evidence="11 12">
    <name type="scientific">Trichoderma harzianum</name>
    <name type="common">Hypocrea lixii</name>
    <dbReference type="NCBI Taxonomy" id="5544"/>
    <lineage>
        <taxon>Eukaryota</taxon>
        <taxon>Fungi</taxon>
        <taxon>Dikarya</taxon>
        <taxon>Ascomycota</taxon>
        <taxon>Pezizomycotina</taxon>
        <taxon>Sordariomycetes</taxon>
        <taxon>Hypocreomycetidae</taxon>
        <taxon>Hypocreales</taxon>
        <taxon>Hypocreaceae</taxon>
        <taxon>Trichoderma</taxon>
    </lineage>
</organism>
<dbReference type="AlphaFoldDB" id="A0A2K0U6R6"/>
<keyword evidence="7" id="KW-0449">Lipoprotein</keyword>
<dbReference type="GO" id="GO:0098552">
    <property type="term" value="C:side of membrane"/>
    <property type="evidence" value="ECO:0007669"/>
    <property type="project" value="UniProtKB-KW"/>
</dbReference>
<keyword evidence="3" id="KW-0336">GPI-anchor</keyword>
<evidence type="ECO:0000256" key="7">
    <source>
        <dbReference type="ARBA" id="ARBA00023288"/>
    </source>
</evidence>
<dbReference type="PANTHER" id="PTHR34992">
    <property type="entry name" value="HYPHAL ANASTAMOSIS-7 PROTEIN"/>
    <property type="match status" value="1"/>
</dbReference>
<evidence type="ECO:0000313" key="12">
    <source>
        <dbReference type="Proteomes" id="UP000236290"/>
    </source>
</evidence>
<evidence type="ECO:0000256" key="4">
    <source>
        <dbReference type="ARBA" id="ARBA00022729"/>
    </source>
</evidence>
<evidence type="ECO:0000256" key="8">
    <source>
        <dbReference type="SAM" id="MobiDB-lite"/>
    </source>
</evidence>
<keyword evidence="6" id="KW-0325">Glycoprotein</keyword>
<protein>
    <recommendedName>
        <fullName evidence="10">Copper acquisition factor BIM1-like domain-containing protein</fullName>
    </recommendedName>
</protein>
<comment type="caution">
    <text evidence="11">The sequence shown here is derived from an EMBL/GenBank/DDBJ whole genome shotgun (WGS) entry which is preliminary data.</text>
</comment>
<dbReference type="Pfam" id="PF20238">
    <property type="entry name" value="BIM1-like_dom"/>
    <property type="match status" value="1"/>
</dbReference>
<keyword evidence="4" id="KW-0732">Signal</keyword>
<dbReference type="PANTHER" id="PTHR34992:SF5">
    <property type="entry name" value="ANCHORED PROTEIN, PUTATIVE (AFU_ORTHOLOGUE AFUA_6G02800)-RELATED"/>
    <property type="match status" value="1"/>
</dbReference>
<evidence type="ECO:0000256" key="1">
    <source>
        <dbReference type="ARBA" id="ARBA00004609"/>
    </source>
</evidence>
<evidence type="ECO:0000313" key="11">
    <source>
        <dbReference type="EMBL" id="PNP53475.1"/>
    </source>
</evidence>
<gene>
    <name evidence="11" type="ORF">THARTR1_06169</name>
</gene>
<evidence type="ECO:0000256" key="9">
    <source>
        <dbReference type="SAM" id="Phobius"/>
    </source>
</evidence>
<name>A0A2K0U6R6_TRIHA</name>
<evidence type="ECO:0000256" key="3">
    <source>
        <dbReference type="ARBA" id="ARBA00022622"/>
    </source>
</evidence>